<evidence type="ECO:0000256" key="4">
    <source>
        <dbReference type="ARBA" id="ARBA00022856"/>
    </source>
</evidence>
<feature type="transmembrane region" description="Helical" evidence="7">
    <location>
        <begin position="379"/>
        <end position="398"/>
    </location>
</feature>
<dbReference type="PANTHER" id="PTHR11654">
    <property type="entry name" value="OLIGOPEPTIDE TRANSPORTER-RELATED"/>
    <property type="match status" value="1"/>
</dbReference>
<keyword evidence="5 7" id="KW-1133">Transmembrane helix</keyword>
<feature type="transmembrane region" description="Helical" evidence="7">
    <location>
        <begin position="674"/>
        <end position="696"/>
    </location>
</feature>
<feature type="transmembrane region" description="Helical" evidence="7">
    <location>
        <begin position="95"/>
        <end position="113"/>
    </location>
</feature>
<dbReference type="EMBL" id="JAKKPZ010000039">
    <property type="protein sequence ID" value="KAI1707693.1"/>
    <property type="molecule type" value="Genomic_DNA"/>
</dbReference>
<dbReference type="SUPFAM" id="SSF103473">
    <property type="entry name" value="MFS general substrate transporter"/>
    <property type="match status" value="1"/>
</dbReference>
<name>A0AAD4MWN3_9BILA</name>
<keyword evidence="4" id="KW-0813">Transport</keyword>
<keyword evidence="6 7" id="KW-0472">Membrane</keyword>
<evidence type="ECO:0000256" key="3">
    <source>
        <dbReference type="ARBA" id="ARBA00022692"/>
    </source>
</evidence>
<evidence type="ECO:0000256" key="7">
    <source>
        <dbReference type="SAM" id="Phobius"/>
    </source>
</evidence>
<accession>A0AAD4MWN3</accession>
<feature type="transmembrane region" description="Helical" evidence="7">
    <location>
        <begin position="158"/>
        <end position="183"/>
    </location>
</feature>
<feature type="transmembrane region" description="Helical" evidence="7">
    <location>
        <begin position="717"/>
        <end position="735"/>
    </location>
</feature>
<dbReference type="GO" id="GO:0022857">
    <property type="term" value="F:transmembrane transporter activity"/>
    <property type="evidence" value="ECO:0007669"/>
    <property type="project" value="InterPro"/>
</dbReference>
<dbReference type="Gene3D" id="1.20.1250.20">
    <property type="entry name" value="MFS general substrate transporter like domains"/>
    <property type="match status" value="2"/>
</dbReference>
<feature type="transmembrane region" description="Helical" evidence="7">
    <location>
        <begin position="346"/>
        <end position="367"/>
    </location>
</feature>
<proteinExistence type="inferred from homology"/>
<protein>
    <submittedName>
        <fullName evidence="8">POT family domain-containing protein</fullName>
    </submittedName>
</protein>
<dbReference type="InterPro" id="IPR000109">
    <property type="entry name" value="POT_fam"/>
</dbReference>
<evidence type="ECO:0000256" key="2">
    <source>
        <dbReference type="ARBA" id="ARBA00005982"/>
    </source>
</evidence>
<comment type="similarity">
    <text evidence="2">Belongs to the major facilitator superfamily. Proton-dependent oligopeptide transporter (POT/PTR) (TC 2.A.17) family.</text>
</comment>
<keyword evidence="3 7" id="KW-0812">Transmembrane</keyword>
<keyword evidence="4" id="KW-0653">Protein transport</keyword>
<sequence length="858" mass="97012">MDSRGGRPIPPMSTTFSEMVRRWPYSTLLIIASDFVFMFSSIGALLVLYLLNVLKFSENHATMFYNGFSIVNQIAPIFGAIFADGYWGKYRTIMYCSIVYCVGKVIFVGLSSMDYWSPFHPWLDIIALLIIYMGNAGVSPCVRPFAADQFPVHEEQMLSIFFSASYAMNNVGYLIAGLVLPIVRAQPCFGHDTCYPLSFGISAILVSLSLAVFVVGSKWYKKTPPTEGNVFKDVYDIVKNSLKNRSKSSKKVQSHWLDYYFVSHNCEADSKCLHLQRQKRIKSVCHKRQFVDDVKTLFRVMLMFFPVPVYVALYDQQYTTWLIQAIQMDCRIFNGRILLIPEQMQIFNPILIIFLIPILESCIYPFIRRFTAVTLLRKMVTGLFVTAFSFFIFALVQMRINPTLPELPQASKAFVSVMNTFDNCDINVTVIDADGNFMTAMVARNSSLISNKLINRTELFDVKAGHIALSVDYVSPECQSPPIPQNISYEVESEEIHYIYVGNMGTFIAKADPKKPTTGTGQFSVSVVLALSDETFTGKVALCRKSAQESEKTVCDPGRPKDYYLLDTVKEKGEEEEAISLVNYTSSEKREQKATLYAHKHARSGNWELFYVNPTIGKQVESGNQSTGSTNFVPAGIDFRIEAQGGVYVILITGTMNQPEKRVFQVVPDNSISILWQIPQIVIMAIAEILFATSIYEFAYTEVGKSMKCVSQALRTLIASLGDVIIVCVAIFDIQDMARQAMIYVVLMIFVAVVYIFLSVSCYEYRDPMLDALDEDETTYARKASACIPSNEHRADYLAAREMRHKKSIYNRRASAHIPNDRREKSSMEAKDLAQRRTISVDVSNSKNGHLHFMDTQF</sequence>
<keyword evidence="4" id="KW-0571">Peptide transport</keyword>
<feature type="transmembrane region" description="Helical" evidence="7">
    <location>
        <begin position="125"/>
        <end position="146"/>
    </location>
</feature>
<comment type="caution">
    <text evidence="8">The sequence shown here is derived from an EMBL/GenBank/DDBJ whole genome shotgun (WGS) entry which is preliminary data.</text>
</comment>
<evidence type="ECO:0000256" key="6">
    <source>
        <dbReference type="ARBA" id="ARBA00023136"/>
    </source>
</evidence>
<reference evidence="8" key="1">
    <citation type="submission" date="2022-01" db="EMBL/GenBank/DDBJ databases">
        <title>Genome Sequence Resource for Two Populations of Ditylenchus destructor, the Migratory Endoparasitic Phytonematode.</title>
        <authorList>
            <person name="Zhang H."/>
            <person name="Lin R."/>
            <person name="Xie B."/>
        </authorList>
    </citation>
    <scope>NUCLEOTIDE SEQUENCE</scope>
    <source>
        <strain evidence="8">BazhouSP</strain>
    </source>
</reference>
<evidence type="ECO:0000313" key="8">
    <source>
        <dbReference type="EMBL" id="KAI1707693.1"/>
    </source>
</evidence>
<organism evidence="8 9">
    <name type="scientific">Ditylenchus destructor</name>
    <dbReference type="NCBI Taxonomy" id="166010"/>
    <lineage>
        <taxon>Eukaryota</taxon>
        <taxon>Metazoa</taxon>
        <taxon>Ecdysozoa</taxon>
        <taxon>Nematoda</taxon>
        <taxon>Chromadorea</taxon>
        <taxon>Rhabditida</taxon>
        <taxon>Tylenchina</taxon>
        <taxon>Tylenchomorpha</taxon>
        <taxon>Sphaerularioidea</taxon>
        <taxon>Anguinidae</taxon>
        <taxon>Anguininae</taxon>
        <taxon>Ditylenchus</taxon>
    </lineage>
</organism>
<evidence type="ECO:0000313" key="9">
    <source>
        <dbReference type="Proteomes" id="UP001201812"/>
    </source>
</evidence>
<feature type="transmembrane region" description="Helical" evidence="7">
    <location>
        <begin position="28"/>
        <end position="51"/>
    </location>
</feature>
<dbReference type="Proteomes" id="UP001201812">
    <property type="component" value="Unassembled WGS sequence"/>
</dbReference>
<feature type="transmembrane region" description="Helical" evidence="7">
    <location>
        <begin position="741"/>
        <end position="760"/>
    </location>
</feature>
<dbReference type="AlphaFoldDB" id="A0AAD4MWN3"/>
<comment type="subcellular location">
    <subcellularLocation>
        <location evidence="1">Membrane</location>
        <topology evidence="1">Multi-pass membrane protein</topology>
    </subcellularLocation>
</comment>
<gene>
    <name evidence="8" type="ORF">DdX_12247</name>
</gene>
<dbReference type="InterPro" id="IPR036259">
    <property type="entry name" value="MFS_trans_sf"/>
</dbReference>
<dbReference type="Pfam" id="PF00854">
    <property type="entry name" value="PTR2"/>
    <property type="match status" value="1"/>
</dbReference>
<evidence type="ECO:0000256" key="5">
    <source>
        <dbReference type="ARBA" id="ARBA00022989"/>
    </source>
</evidence>
<dbReference type="GO" id="GO:0016020">
    <property type="term" value="C:membrane"/>
    <property type="evidence" value="ECO:0007669"/>
    <property type="project" value="UniProtKB-SubCell"/>
</dbReference>
<feature type="transmembrane region" description="Helical" evidence="7">
    <location>
        <begin position="63"/>
        <end position="83"/>
    </location>
</feature>
<dbReference type="GO" id="GO:0015833">
    <property type="term" value="P:peptide transport"/>
    <property type="evidence" value="ECO:0007669"/>
    <property type="project" value="UniProtKB-KW"/>
</dbReference>
<feature type="transmembrane region" description="Helical" evidence="7">
    <location>
        <begin position="195"/>
        <end position="215"/>
    </location>
</feature>
<feature type="transmembrane region" description="Helical" evidence="7">
    <location>
        <begin position="296"/>
        <end position="314"/>
    </location>
</feature>
<evidence type="ECO:0000256" key="1">
    <source>
        <dbReference type="ARBA" id="ARBA00004141"/>
    </source>
</evidence>
<keyword evidence="9" id="KW-1185">Reference proteome</keyword>